<dbReference type="HOGENOM" id="CLU_1662165_0_0_1"/>
<sequence length="159" mass="18657">MGIQFNYSEQETENADRILYEYFRNNRYPKKAEKLRLAEQVGVDLQYVVNFFYNARSQVKKLEKEQQEQVGRKTSSFGRLINSKCRHCIILGQENFQNMKFVPISERLRGDCNHLYLGSPILQPALLEICDIDSYCLGKTKNDTTNQKDKEPCKRGLDY</sequence>
<dbReference type="AlphaFoldDB" id="L2GQ02"/>
<dbReference type="GeneID" id="19881218"/>
<dbReference type="GO" id="GO:0005634">
    <property type="term" value="C:nucleus"/>
    <property type="evidence" value="ECO:0007669"/>
    <property type="project" value="UniProtKB-SubCell"/>
</dbReference>
<protein>
    <recommendedName>
        <fullName evidence="3">Homeobox domain-containing protein</fullName>
    </recommendedName>
</protein>
<dbReference type="SMART" id="SM00389">
    <property type="entry name" value="HOX"/>
    <property type="match status" value="1"/>
</dbReference>
<dbReference type="CDD" id="cd00086">
    <property type="entry name" value="homeodomain"/>
    <property type="match status" value="1"/>
</dbReference>
<feature type="DNA-binding region" description="Homeobox" evidence="1">
    <location>
        <begin position="21"/>
        <end position="63"/>
    </location>
</feature>
<dbReference type="GO" id="GO:0003677">
    <property type="term" value="F:DNA binding"/>
    <property type="evidence" value="ECO:0007669"/>
    <property type="project" value="UniProtKB-UniRule"/>
</dbReference>
<accession>L2GQ02</accession>
<evidence type="ECO:0000256" key="1">
    <source>
        <dbReference type="PROSITE-ProRule" id="PRU00108"/>
    </source>
</evidence>
<proteinExistence type="predicted"/>
<dbReference type="Gene3D" id="1.10.10.60">
    <property type="entry name" value="Homeodomain-like"/>
    <property type="match status" value="1"/>
</dbReference>
<dbReference type="InterPro" id="IPR001356">
    <property type="entry name" value="HD"/>
</dbReference>
<gene>
    <name evidence="4" type="ORF">VICG_00501</name>
</gene>
<keyword evidence="1 2" id="KW-0238">DNA-binding</keyword>
<evidence type="ECO:0000259" key="3">
    <source>
        <dbReference type="PROSITE" id="PS50071"/>
    </source>
</evidence>
<comment type="subcellular location">
    <subcellularLocation>
        <location evidence="1 2">Nucleus</location>
    </subcellularLocation>
</comment>
<dbReference type="InterPro" id="IPR009057">
    <property type="entry name" value="Homeodomain-like_sf"/>
</dbReference>
<dbReference type="Pfam" id="PF00046">
    <property type="entry name" value="Homeodomain"/>
    <property type="match status" value="1"/>
</dbReference>
<dbReference type="OrthoDB" id="10056939at2759"/>
<organism evidence="4 5">
    <name type="scientific">Vittaforma corneae (strain ATCC 50505)</name>
    <name type="common">Microsporidian parasite</name>
    <name type="synonym">Nosema corneum</name>
    <dbReference type="NCBI Taxonomy" id="993615"/>
    <lineage>
        <taxon>Eukaryota</taxon>
        <taxon>Fungi</taxon>
        <taxon>Fungi incertae sedis</taxon>
        <taxon>Microsporidia</taxon>
        <taxon>Nosematidae</taxon>
        <taxon>Vittaforma</taxon>
    </lineage>
</organism>
<dbReference type="RefSeq" id="XP_007603953.1">
    <property type="nucleotide sequence ID" value="XM_007603891.1"/>
</dbReference>
<keyword evidence="1 2" id="KW-0371">Homeobox</keyword>
<dbReference type="EMBL" id="JH370132">
    <property type="protein sequence ID" value="ELA42402.1"/>
    <property type="molecule type" value="Genomic_DNA"/>
</dbReference>
<dbReference type="PROSITE" id="PS50071">
    <property type="entry name" value="HOMEOBOX_2"/>
    <property type="match status" value="1"/>
</dbReference>
<evidence type="ECO:0000313" key="4">
    <source>
        <dbReference type="EMBL" id="ELA42402.1"/>
    </source>
</evidence>
<keyword evidence="5" id="KW-1185">Reference proteome</keyword>
<dbReference type="Proteomes" id="UP000011082">
    <property type="component" value="Unassembled WGS sequence"/>
</dbReference>
<dbReference type="SUPFAM" id="SSF46689">
    <property type="entry name" value="Homeodomain-like"/>
    <property type="match status" value="1"/>
</dbReference>
<dbReference type="InParanoid" id="L2GQ02"/>
<evidence type="ECO:0000313" key="5">
    <source>
        <dbReference type="Proteomes" id="UP000011082"/>
    </source>
</evidence>
<feature type="domain" description="Homeobox" evidence="3">
    <location>
        <begin position="19"/>
        <end position="62"/>
    </location>
</feature>
<dbReference type="VEuPathDB" id="MicrosporidiaDB:VICG_00501"/>
<evidence type="ECO:0000256" key="2">
    <source>
        <dbReference type="RuleBase" id="RU000682"/>
    </source>
</evidence>
<reference evidence="5" key="1">
    <citation type="submission" date="2011-05" db="EMBL/GenBank/DDBJ databases">
        <title>The genome sequence of Vittaforma corneae strain ATCC 50505.</title>
        <authorList>
            <consortium name="The Broad Institute Genome Sequencing Platform"/>
            <person name="Cuomo C."/>
            <person name="Didier E."/>
            <person name="Bowers L."/>
            <person name="Young S.K."/>
            <person name="Zeng Q."/>
            <person name="Gargeya S."/>
            <person name="Fitzgerald M."/>
            <person name="Haas B."/>
            <person name="Abouelleil A."/>
            <person name="Alvarado L."/>
            <person name="Arachchi H.M."/>
            <person name="Berlin A."/>
            <person name="Chapman S.B."/>
            <person name="Gearin G."/>
            <person name="Goldberg J."/>
            <person name="Griggs A."/>
            <person name="Gujja S."/>
            <person name="Hansen M."/>
            <person name="Heiman D."/>
            <person name="Howarth C."/>
            <person name="Larimer J."/>
            <person name="Lui A."/>
            <person name="MacDonald P.J.P."/>
            <person name="McCowen C."/>
            <person name="Montmayeur A."/>
            <person name="Murphy C."/>
            <person name="Neiman D."/>
            <person name="Pearson M."/>
            <person name="Priest M."/>
            <person name="Roberts A."/>
            <person name="Saif S."/>
            <person name="Shea T."/>
            <person name="Sisk P."/>
            <person name="Stolte C."/>
            <person name="Sykes S."/>
            <person name="Wortman J."/>
            <person name="Nusbaum C."/>
            <person name="Birren B."/>
        </authorList>
    </citation>
    <scope>NUCLEOTIDE SEQUENCE [LARGE SCALE GENOMIC DNA]</scope>
    <source>
        <strain evidence="5">ATCC 50505</strain>
    </source>
</reference>
<keyword evidence="1 2" id="KW-0539">Nucleus</keyword>
<name>L2GQ02_VITCO</name>